<reference evidence="1 2" key="1">
    <citation type="submission" date="2019-02" db="EMBL/GenBank/DDBJ databases">
        <title>Deep-cultivation of Planctomycetes and their phenomic and genomic characterization uncovers novel biology.</title>
        <authorList>
            <person name="Wiegand S."/>
            <person name="Jogler M."/>
            <person name="Boedeker C."/>
            <person name="Pinto D."/>
            <person name="Vollmers J."/>
            <person name="Rivas-Marin E."/>
            <person name="Kohn T."/>
            <person name="Peeters S.H."/>
            <person name="Heuer A."/>
            <person name="Rast P."/>
            <person name="Oberbeckmann S."/>
            <person name="Bunk B."/>
            <person name="Jeske O."/>
            <person name="Meyerdierks A."/>
            <person name="Storesund J.E."/>
            <person name="Kallscheuer N."/>
            <person name="Luecker S."/>
            <person name="Lage O.M."/>
            <person name="Pohl T."/>
            <person name="Merkel B.J."/>
            <person name="Hornburger P."/>
            <person name="Mueller R.-W."/>
            <person name="Bruemmer F."/>
            <person name="Labrenz M."/>
            <person name="Spormann A.M."/>
            <person name="Op Den Camp H."/>
            <person name="Overmann J."/>
            <person name="Amann R."/>
            <person name="Jetten M.S.M."/>
            <person name="Mascher T."/>
            <person name="Medema M.H."/>
            <person name="Devos D.P."/>
            <person name="Kaster A.-K."/>
            <person name="Ovreas L."/>
            <person name="Rohde M."/>
            <person name="Galperin M.Y."/>
            <person name="Jogler C."/>
        </authorList>
    </citation>
    <scope>NUCLEOTIDE SEQUENCE [LARGE SCALE GENOMIC DNA]</scope>
    <source>
        <strain evidence="1 2">Pan14r</strain>
    </source>
</reference>
<evidence type="ECO:0000313" key="2">
    <source>
        <dbReference type="Proteomes" id="UP000317238"/>
    </source>
</evidence>
<gene>
    <name evidence="1" type="ORF">Pan14r_16390</name>
</gene>
<evidence type="ECO:0000313" key="1">
    <source>
        <dbReference type="EMBL" id="TWT69353.1"/>
    </source>
</evidence>
<accession>A0A5C5Y3P8</accession>
<dbReference type="AlphaFoldDB" id="A0A5C5Y3P8"/>
<organism evidence="1 2">
    <name type="scientific">Crateriforma conspicua</name>
    <dbReference type="NCBI Taxonomy" id="2527996"/>
    <lineage>
        <taxon>Bacteria</taxon>
        <taxon>Pseudomonadati</taxon>
        <taxon>Planctomycetota</taxon>
        <taxon>Planctomycetia</taxon>
        <taxon>Planctomycetales</taxon>
        <taxon>Planctomycetaceae</taxon>
        <taxon>Crateriforma</taxon>
    </lineage>
</organism>
<sequence length="37" mass="4371">MNATDPMSWETLEWLDMLYRHASDDAGKEDTPTEEQR</sequence>
<protein>
    <submittedName>
        <fullName evidence="1">Uncharacterized protein</fullName>
    </submittedName>
</protein>
<proteinExistence type="predicted"/>
<comment type="caution">
    <text evidence="1">The sequence shown here is derived from an EMBL/GenBank/DDBJ whole genome shotgun (WGS) entry which is preliminary data.</text>
</comment>
<dbReference type="EMBL" id="SJPL01000001">
    <property type="protein sequence ID" value="TWT69353.1"/>
    <property type="molecule type" value="Genomic_DNA"/>
</dbReference>
<keyword evidence="2" id="KW-1185">Reference proteome</keyword>
<name>A0A5C5Y3P8_9PLAN</name>
<dbReference type="Proteomes" id="UP000317238">
    <property type="component" value="Unassembled WGS sequence"/>
</dbReference>